<dbReference type="GO" id="GO:0008173">
    <property type="term" value="F:RNA methyltransferase activity"/>
    <property type="evidence" value="ECO:0007669"/>
    <property type="project" value="InterPro"/>
</dbReference>
<dbReference type="GO" id="GO:0003723">
    <property type="term" value="F:RNA binding"/>
    <property type="evidence" value="ECO:0007669"/>
    <property type="project" value="InterPro"/>
</dbReference>
<comment type="caution">
    <text evidence="5">The sequence shown here is derived from an EMBL/GenBank/DDBJ whole genome shotgun (WGS) entry which is preliminary data.</text>
</comment>
<dbReference type="InterPro" id="IPR001537">
    <property type="entry name" value="SpoU_MeTrfase"/>
</dbReference>
<dbReference type="Proteomes" id="UP000234775">
    <property type="component" value="Unassembled WGS sequence"/>
</dbReference>
<dbReference type="Pfam" id="PF22435">
    <property type="entry name" value="MRM3-like_sub_bind"/>
    <property type="match status" value="1"/>
</dbReference>
<dbReference type="RefSeq" id="WP_060776984.1">
    <property type="nucleotide sequence ID" value="NZ_CP014159.1"/>
</dbReference>
<dbReference type="SUPFAM" id="SSF75217">
    <property type="entry name" value="alpha/beta knot"/>
    <property type="match status" value="1"/>
</dbReference>
<dbReference type="Gene3D" id="3.30.1330.30">
    <property type="match status" value="1"/>
</dbReference>
<keyword evidence="6" id="KW-1185">Reference proteome</keyword>
<dbReference type="GO" id="GO:0005737">
    <property type="term" value="C:cytoplasm"/>
    <property type="evidence" value="ECO:0007669"/>
    <property type="project" value="UniProtKB-ARBA"/>
</dbReference>
<feature type="domain" description="RNA 2-O ribose methyltransferase substrate binding" evidence="4">
    <location>
        <begin position="29"/>
        <end position="95"/>
    </location>
</feature>
<dbReference type="AlphaFoldDB" id="A0A109RCG4"/>
<evidence type="ECO:0000313" key="5">
    <source>
        <dbReference type="EMBL" id="PKY91763.1"/>
    </source>
</evidence>
<evidence type="ECO:0000256" key="3">
    <source>
        <dbReference type="ARBA" id="ARBA00022679"/>
    </source>
</evidence>
<dbReference type="KEGG" id="acg:AWM71_05345"/>
<dbReference type="EMBL" id="PKGZ01000002">
    <property type="protein sequence ID" value="PKY91763.1"/>
    <property type="molecule type" value="Genomic_DNA"/>
</dbReference>
<evidence type="ECO:0000256" key="2">
    <source>
        <dbReference type="ARBA" id="ARBA00022603"/>
    </source>
</evidence>
<dbReference type="InterPro" id="IPR029026">
    <property type="entry name" value="tRNA_m1G_MTases_N"/>
</dbReference>
<protein>
    <submittedName>
        <fullName evidence="5">RNA methyltransferase</fullName>
    </submittedName>
</protein>
<sequence>MITSKNNPTIKALKKLHTRKGRQKAHQYLIEGPHLVKEAIQSQAPIKAIYALEEKREEDYKSYPLETISSEVADALSQTEQTQGVYALIGLREEVNLEPTSPHILLVDAIQDPGNLGTLIRTADAFSYRDIYLGQGTIDPYNDKVVRSMQGSQFHVNLHQVDLEKWIPRLQSKGYLIMATELNPSAQALERLSFNPHQKFGIVLGNEGNGVCSSVIEKSDLSLYITMPGCAESLNVAIAGAIAMHHFVSVPSV</sequence>
<proteinExistence type="inferred from homology"/>
<dbReference type="GO" id="GO:0032259">
    <property type="term" value="P:methylation"/>
    <property type="evidence" value="ECO:0007669"/>
    <property type="project" value="UniProtKB-KW"/>
</dbReference>
<comment type="similarity">
    <text evidence="1">Belongs to the class IV-like SAM-binding methyltransferase superfamily. RNA methyltransferase TrmH family.</text>
</comment>
<dbReference type="InterPro" id="IPR029028">
    <property type="entry name" value="Alpha/beta_knot_MTases"/>
</dbReference>
<dbReference type="CDD" id="cd18095">
    <property type="entry name" value="SpoU-like_rRNA-MTase"/>
    <property type="match status" value="1"/>
</dbReference>
<reference evidence="5 6" key="1">
    <citation type="submission" date="2017-12" db="EMBL/GenBank/DDBJ databases">
        <title>Phylogenetic diversity of female urinary microbiome.</title>
        <authorList>
            <person name="Thomas-White K."/>
            <person name="Wolfe A.J."/>
        </authorList>
    </citation>
    <scope>NUCLEOTIDE SEQUENCE [LARGE SCALE GENOMIC DNA]</scope>
    <source>
        <strain evidence="5 6">UMB0844</strain>
    </source>
</reference>
<dbReference type="SUPFAM" id="SSF55315">
    <property type="entry name" value="L30e-like"/>
    <property type="match status" value="1"/>
</dbReference>
<name>A0A109RCG4_9LACT</name>
<dbReference type="Gene3D" id="3.40.1280.10">
    <property type="match status" value="1"/>
</dbReference>
<accession>A0A109RCG4</accession>
<keyword evidence="2 5" id="KW-0489">Methyltransferase</keyword>
<dbReference type="InterPro" id="IPR053888">
    <property type="entry name" value="MRM3-like_sub_bind"/>
</dbReference>
<keyword evidence="3 5" id="KW-0808">Transferase</keyword>
<gene>
    <name evidence="5" type="ORF">CYJ27_03585</name>
</gene>
<dbReference type="SMART" id="SM00967">
    <property type="entry name" value="SpoU_sub_bind"/>
    <property type="match status" value="1"/>
</dbReference>
<dbReference type="InterPro" id="IPR013123">
    <property type="entry name" value="SpoU_subst-bd"/>
</dbReference>
<evidence type="ECO:0000259" key="4">
    <source>
        <dbReference type="SMART" id="SM00967"/>
    </source>
</evidence>
<organism evidence="5 6">
    <name type="scientific">Aerococcus christensenii</name>
    <dbReference type="NCBI Taxonomy" id="87541"/>
    <lineage>
        <taxon>Bacteria</taxon>
        <taxon>Bacillati</taxon>
        <taxon>Bacillota</taxon>
        <taxon>Bacilli</taxon>
        <taxon>Lactobacillales</taxon>
        <taxon>Aerococcaceae</taxon>
        <taxon>Aerococcus</taxon>
    </lineage>
</organism>
<dbReference type="InterPro" id="IPR051259">
    <property type="entry name" value="rRNA_Methyltransferase"/>
</dbReference>
<dbReference type="InterPro" id="IPR029064">
    <property type="entry name" value="Ribosomal_eL30-like_sf"/>
</dbReference>
<evidence type="ECO:0000313" key="6">
    <source>
        <dbReference type="Proteomes" id="UP000234775"/>
    </source>
</evidence>
<dbReference type="PANTHER" id="PTHR43191:SF2">
    <property type="entry name" value="RRNA METHYLTRANSFERASE 3, MITOCHONDRIAL"/>
    <property type="match status" value="1"/>
</dbReference>
<dbReference type="GO" id="GO:0006396">
    <property type="term" value="P:RNA processing"/>
    <property type="evidence" value="ECO:0007669"/>
    <property type="project" value="InterPro"/>
</dbReference>
<dbReference type="Pfam" id="PF00588">
    <property type="entry name" value="SpoU_methylase"/>
    <property type="match status" value="1"/>
</dbReference>
<evidence type="ECO:0000256" key="1">
    <source>
        <dbReference type="ARBA" id="ARBA00007228"/>
    </source>
</evidence>
<dbReference type="PANTHER" id="PTHR43191">
    <property type="entry name" value="RRNA METHYLTRANSFERASE 3"/>
    <property type="match status" value="1"/>
</dbReference>